<dbReference type="InterPro" id="IPR004182">
    <property type="entry name" value="GRAM"/>
</dbReference>
<dbReference type="FunFam" id="2.30.29.30:FF:000038">
    <property type="entry name" value="Myotubularin 1, isoform CRA_a"/>
    <property type="match status" value="1"/>
</dbReference>
<keyword evidence="7" id="KW-0378">Hydrolase</keyword>
<evidence type="ECO:0000256" key="9">
    <source>
        <dbReference type="ARBA" id="ARBA00023098"/>
    </source>
</evidence>
<dbReference type="PANTHER" id="PTHR10807:SF69">
    <property type="entry name" value="MYOTUBULARIN"/>
    <property type="match status" value="1"/>
</dbReference>
<keyword evidence="17" id="KW-1185">Reference proteome</keyword>
<comment type="similarity">
    <text evidence="4">Belongs to the protein-tyrosine phosphatase family. Non-receptor class myotubularin subfamily.</text>
</comment>
<dbReference type="Proteomes" id="UP001311232">
    <property type="component" value="Unassembled WGS sequence"/>
</dbReference>
<gene>
    <name evidence="16" type="primary">MTM1</name>
    <name evidence="16" type="ORF">CRENBAI_009272</name>
</gene>
<feature type="region of interest" description="Disordered" evidence="14">
    <location>
        <begin position="528"/>
        <end position="560"/>
    </location>
</feature>
<evidence type="ECO:0000313" key="17">
    <source>
        <dbReference type="Proteomes" id="UP001311232"/>
    </source>
</evidence>
<keyword evidence="9" id="KW-0443">Lipid metabolism</keyword>
<evidence type="ECO:0000256" key="10">
    <source>
        <dbReference type="ARBA" id="ARBA00023136"/>
    </source>
</evidence>
<dbReference type="Pfam" id="PF06602">
    <property type="entry name" value="Myotub-related"/>
    <property type="match status" value="2"/>
</dbReference>
<name>A0AAV9R6E7_9TELE</name>
<dbReference type="GO" id="GO:0004721">
    <property type="term" value="F:phosphoprotein phosphatase activity"/>
    <property type="evidence" value="ECO:0007669"/>
    <property type="project" value="UniProtKB-KW"/>
</dbReference>
<dbReference type="EMBL" id="JAHHUM010002307">
    <property type="protein sequence ID" value="KAK5605339.1"/>
    <property type="molecule type" value="Genomic_DNA"/>
</dbReference>
<dbReference type="Pfam" id="PF02893">
    <property type="entry name" value="GRAM"/>
    <property type="match status" value="1"/>
</dbReference>
<keyword evidence="6" id="KW-0963">Cytoplasm</keyword>
<evidence type="ECO:0000256" key="12">
    <source>
        <dbReference type="PIRSR" id="PIRSR630564-1"/>
    </source>
</evidence>
<evidence type="ECO:0000256" key="11">
    <source>
        <dbReference type="ARBA" id="ARBA00023273"/>
    </source>
</evidence>
<organism evidence="16 17">
    <name type="scientific">Crenichthys baileyi</name>
    <name type="common">White River springfish</name>
    <dbReference type="NCBI Taxonomy" id="28760"/>
    <lineage>
        <taxon>Eukaryota</taxon>
        <taxon>Metazoa</taxon>
        <taxon>Chordata</taxon>
        <taxon>Craniata</taxon>
        <taxon>Vertebrata</taxon>
        <taxon>Euteleostomi</taxon>
        <taxon>Actinopterygii</taxon>
        <taxon>Neopterygii</taxon>
        <taxon>Teleostei</taxon>
        <taxon>Neoteleostei</taxon>
        <taxon>Acanthomorphata</taxon>
        <taxon>Ovalentaria</taxon>
        <taxon>Atherinomorphae</taxon>
        <taxon>Cyprinodontiformes</taxon>
        <taxon>Goodeidae</taxon>
        <taxon>Crenichthys</taxon>
    </lineage>
</organism>
<dbReference type="AlphaFoldDB" id="A0AAV9R6E7"/>
<evidence type="ECO:0000313" key="16">
    <source>
        <dbReference type="EMBL" id="KAK5605339.1"/>
    </source>
</evidence>
<dbReference type="GO" id="GO:0046856">
    <property type="term" value="P:phosphatidylinositol dephosphorylation"/>
    <property type="evidence" value="ECO:0007669"/>
    <property type="project" value="TreeGrafter"/>
</dbReference>
<evidence type="ECO:0000259" key="15">
    <source>
        <dbReference type="PROSITE" id="PS51339"/>
    </source>
</evidence>
<feature type="binding site" evidence="13">
    <location>
        <begin position="310"/>
        <end position="311"/>
    </location>
    <ligand>
        <name>substrate</name>
    </ligand>
</feature>
<dbReference type="InterPro" id="IPR011993">
    <property type="entry name" value="PH-like_dom_sf"/>
</dbReference>
<dbReference type="GO" id="GO:0012505">
    <property type="term" value="C:endomembrane system"/>
    <property type="evidence" value="ECO:0007669"/>
    <property type="project" value="UniProtKB-SubCell"/>
</dbReference>
<feature type="compositionally biased region" description="Polar residues" evidence="14">
    <location>
        <begin position="551"/>
        <end position="560"/>
    </location>
</feature>
<dbReference type="InterPro" id="IPR030564">
    <property type="entry name" value="Myotubularin"/>
</dbReference>
<evidence type="ECO:0000256" key="6">
    <source>
        <dbReference type="ARBA" id="ARBA00022490"/>
    </source>
</evidence>
<dbReference type="InterPro" id="IPR010569">
    <property type="entry name" value="Myotubularin-like_Pase_dom"/>
</dbReference>
<dbReference type="SUPFAM" id="SSF50729">
    <property type="entry name" value="PH domain-like"/>
    <property type="match status" value="1"/>
</dbReference>
<evidence type="ECO:0000256" key="8">
    <source>
        <dbReference type="ARBA" id="ARBA00022912"/>
    </source>
</evidence>
<dbReference type="SMART" id="SM00568">
    <property type="entry name" value="GRAM"/>
    <property type="match status" value="1"/>
</dbReference>
<dbReference type="GO" id="GO:0046716">
    <property type="term" value="P:muscle cell cellular homeostasis"/>
    <property type="evidence" value="ECO:0007669"/>
    <property type="project" value="TreeGrafter"/>
</dbReference>
<dbReference type="PANTHER" id="PTHR10807">
    <property type="entry name" value="MYOTUBULARIN-RELATED"/>
    <property type="match status" value="1"/>
</dbReference>
<evidence type="ECO:0000256" key="1">
    <source>
        <dbReference type="ARBA" id="ARBA00004184"/>
    </source>
</evidence>
<dbReference type="Gene3D" id="2.30.29.30">
    <property type="entry name" value="Pleckstrin-homology domain (PH domain)/Phosphotyrosine-binding domain (PTB)"/>
    <property type="match status" value="1"/>
</dbReference>
<dbReference type="InterPro" id="IPR029021">
    <property type="entry name" value="Prot-tyrosine_phosphatase-like"/>
</dbReference>
<keyword evidence="8" id="KW-0904">Protein phosphatase</keyword>
<keyword evidence="10" id="KW-0472">Membrane</keyword>
<feature type="domain" description="Myotubularin phosphatase" evidence="15">
    <location>
        <begin position="161"/>
        <end position="486"/>
    </location>
</feature>
<evidence type="ECO:0000256" key="13">
    <source>
        <dbReference type="PIRSR" id="PIRSR630564-2"/>
    </source>
</evidence>
<keyword evidence="11" id="KW-0966">Cell projection</keyword>
<accession>A0AAV9R6E7</accession>
<evidence type="ECO:0000256" key="2">
    <source>
        <dbReference type="ARBA" id="ARBA00004316"/>
    </source>
</evidence>
<dbReference type="GO" id="GO:0042995">
    <property type="term" value="C:cell projection"/>
    <property type="evidence" value="ECO:0007669"/>
    <property type="project" value="UniProtKB-SubCell"/>
</dbReference>
<dbReference type="PROSITE" id="PS51339">
    <property type="entry name" value="PPASE_MYOTUBULARIN"/>
    <property type="match status" value="1"/>
</dbReference>
<reference evidence="16 17" key="1">
    <citation type="submission" date="2021-06" db="EMBL/GenBank/DDBJ databases">
        <authorList>
            <person name="Palmer J.M."/>
        </authorList>
    </citation>
    <scope>NUCLEOTIDE SEQUENCE [LARGE SCALE GENOMIC DNA]</scope>
    <source>
        <strain evidence="16 17">MEX-2019</strain>
        <tissue evidence="16">Muscle</tissue>
    </source>
</reference>
<dbReference type="GO" id="GO:0005737">
    <property type="term" value="C:cytoplasm"/>
    <property type="evidence" value="ECO:0007669"/>
    <property type="project" value="UniProtKB-SubCell"/>
</dbReference>
<dbReference type="GO" id="GO:1902902">
    <property type="term" value="P:negative regulation of autophagosome assembly"/>
    <property type="evidence" value="ECO:0007669"/>
    <property type="project" value="TreeGrafter"/>
</dbReference>
<evidence type="ECO:0000256" key="4">
    <source>
        <dbReference type="ARBA" id="ARBA00007471"/>
    </source>
</evidence>
<evidence type="ECO:0000256" key="3">
    <source>
        <dbReference type="ARBA" id="ARBA00004496"/>
    </source>
</evidence>
<dbReference type="GO" id="GO:0016020">
    <property type="term" value="C:membrane"/>
    <property type="evidence" value="ECO:0007669"/>
    <property type="project" value="TreeGrafter"/>
</dbReference>
<evidence type="ECO:0000256" key="14">
    <source>
        <dbReference type="SAM" id="MobiDB-lite"/>
    </source>
</evidence>
<dbReference type="EC" id="3.1.3.95" evidence="5"/>
<evidence type="ECO:0000256" key="7">
    <source>
        <dbReference type="ARBA" id="ARBA00022801"/>
    </source>
</evidence>
<dbReference type="SUPFAM" id="SSF52799">
    <property type="entry name" value="(Phosphotyrosine protein) phosphatases II"/>
    <property type="match status" value="1"/>
</dbReference>
<protein>
    <recommendedName>
        <fullName evidence="5">phosphatidylinositol-3,5-bisphosphate 3-phosphatase</fullName>
        <ecNumber evidence="5">3.1.3.95</ecNumber>
    </recommendedName>
</protein>
<dbReference type="GO" id="GO:0052629">
    <property type="term" value="F:phosphatidylinositol-3,5-bisphosphate 3-phosphatase activity"/>
    <property type="evidence" value="ECO:0007669"/>
    <property type="project" value="UniProtKB-EC"/>
</dbReference>
<dbReference type="GO" id="GO:0004438">
    <property type="term" value="F:phosphatidylinositol-3-phosphate phosphatase activity"/>
    <property type="evidence" value="ECO:0007669"/>
    <property type="project" value="TreeGrafter"/>
</dbReference>
<comment type="caution">
    <text evidence="16">The sequence shown here is derived from an EMBL/GenBank/DDBJ whole genome shotgun (WGS) entry which is preliminary data.</text>
</comment>
<evidence type="ECO:0000256" key="5">
    <source>
        <dbReference type="ARBA" id="ARBA00012903"/>
    </source>
</evidence>
<comment type="subcellular location">
    <subcellularLocation>
        <location evidence="2">Cell projection</location>
    </subcellularLocation>
    <subcellularLocation>
        <location evidence="3">Cytoplasm</location>
    </subcellularLocation>
    <subcellularLocation>
        <location evidence="1">Endomembrane system</location>
        <topology evidence="1">Peripheral membrane protein</topology>
    </subcellularLocation>
</comment>
<feature type="active site" description="Phosphocysteine intermediate" evidence="12">
    <location>
        <position position="343"/>
    </location>
</feature>
<sequence length="560" mass="64898">MASPISEYYSSALDSHISRAGRNSLKMELLADVSLFPGEDRITDQEIIYMCPFSGAVKGKVLITNYRLYFKSSDAEVPVALDVPLGVISRVEKMGGASSRGENSYGLDITCKDMRNLRFALKQEGHSRRGIFETLFRYAFPLSHGLPLFAYLNQEKYAENGWNVYKAMEEFRRQGLPNNKWRMTFINKRYELCDTYPNLLAVPFKCTEDDLRKVSAFRSRGRIPVLSWIHRENQAVIVRCSQPLVGMSGKRNKDDERYLDLIREANDTTKKLTIYDARPNVNAVANKATGGGYEGDEYFNAELVFLDIQNIHVMRESLKKLKDIVYPNVEESHWLSSLESTHCHYRTLRGFQVLIEKEWISFGHKFASRIGHGDKNHADQDRSPIFVQFIDCVWQMTKQFPTAFEFNEHLLLSILDHLYSCRFGTFLYNCENARDQHDLRSKTTSLWSLVNSKMDIYLNPFYTPESGQVLYPVASMRHLELWVNYYIRWNPRIRHQQQSPVEQRYKELLALREEYLKKLEQLQLSDSSSSYQLTNSTTPNTTSSTASTPSQQYTHLQTPL</sequence>
<dbReference type="GO" id="GO:0048311">
    <property type="term" value="P:mitochondrion distribution"/>
    <property type="evidence" value="ECO:0007669"/>
    <property type="project" value="TreeGrafter"/>
</dbReference>
<proteinExistence type="inferred from homology"/>
<feature type="compositionally biased region" description="Low complexity" evidence="14">
    <location>
        <begin position="528"/>
        <end position="550"/>
    </location>
</feature>